<organism evidence="1 2">
    <name type="scientific">Desulfoplanes formicivorans</name>
    <dbReference type="NCBI Taxonomy" id="1592317"/>
    <lineage>
        <taxon>Bacteria</taxon>
        <taxon>Pseudomonadati</taxon>
        <taxon>Thermodesulfobacteriota</taxon>
        <taxon>Desulfovibrionia</taxon>
        <taxon>Desulfovibrionales</taxon>
        <taxon>Desulfoplanaceae</taxon>
        <taxon>Desulfoplanes</taxon>
    </lineage>
</organism>
<dbReference type="Proteomes" id="UP000095200">
    <property type="component" value="Unassembled WGS sequence"/>
</dbReference>
<dbReference type="EMBL" id="BDFE01000009">
    <property type="protein sequence ID" value="GAU08110.1"/>
    <property type="molecule type" value="Genomic_DNA"/>
</dbReference>
<name>A0A194AFX6_9BACT</name>
<reference evidence="2" key="1">
    <citation type="submission" date="2016-06" db="EMBL/GenBank/DDBJ databases">
        <title>Draft genome sequence of Desulfoplanes formicivorans strain Pf12B.</title>
        <authorList>
            <person name="Watanabe M."/>
            <person name="Kojima H."/>
            <person name="Fukui M."/>
        </authorList>
    </citation>
    <scope>NUCLEOTIDE SEQUENCE [LARGE SCALE GENOMIC DNA]</scope>
    <source>
        <strain evidence="2">Pf12B</strain>
    </source>
</reference>
<evidence type="ECO:0000313" key="2">
    <source>
        <dbReference type="Proteomes" id="UP000095200"/>
    </source>
</evidence>
<accession>A0A194AFX6</accession>
<protein>
    <submittedName>
        <fullName evidence="1">Uncharacterized protein</fullName>
    </submittedName>
</protein>
<keyword evidence="2" id="KW-1185">Reference proteome</keyword>
<sequence length="149" mass="16538">MSRNPKKSVGPCRQLLLPIQTSGSQSMRAGSLSRKDAVREALTHAMDSCQLSREQIASEMSRLTGESISINHINNWTSGAKRDWRFPMEYVSALVVITGDAGIVSAILEGTGLAVLDEDDQMYVEYGRLVVEEKQRQKKKRALMQKLGV</sequence>
<comment type="caution">
    <text evidence="1">The sequence shown here is derived from an EMBL/GenBank/DDBJ whole genome shotgun (WGS) entry which is preliminary data.</text>
</comment>
<proteinExistence type="predicted"/>
<dbReference type="STRING" id="1592317.DPF_0813"/>
<gene>
    <name evidence="1" type="ORF">DPF_0813</name>
</gene>
<dbReference type="AlphaFoldDB" id="A0A194AFX6"/>
<evidence type="ECO:0000313" key="1">
    <source>
        <dbReference type="EMBL" id="GAU08110.1"/>
    </source>
</evidence>